<dbReference type="PROSITE" id="PS51450">
    <property type="entry name" value="LRR"/>
    <property type="match status" value="2"/>
</dbReference>
<dbReference type="EMBL" id="KB298595">
    <property type="protein sequence ID" value="ELU09040.1"/>
    <property type="molecule type" value="Genomic_DNA"/>
</dbReference>
<dbReference type="PANTHER" id="PTHR24369">
    <property type="entry name" value="ANTIGEN BSP, PUTATIVE-RELATED"/>
    <property type="match status" value="1"/>
</dbReference>
<dbReference type="InterPro" id="IPR001611">
    <property type="entry name" value="Leu-rich_rpt"/>
</dbReference>
<dbReference type="InterPro" id="IPR003591">
    <property type="entry name" value="Leu-rich_rpt_typical-subtyp"/>
</dbReference>
<name>R7US67_CAPTE</name>
<dbReference type="OrthoDB" id="6132677at2759"/>
<evidence type="ECO:0000313" key="6">
    <source>
        <dbReference type="EnsemblMetazoa" id="CapteP203717"/>
    </source>
</evidence>
<evidence type="ECO:0000256" key="1">
    <source>
        <dbReference type="ARBA" id="ARBA00022614"/>
    </source>
</evidence>
<accession>R7US67</accession>
<feature type="signal peptide" evidence="4">
    <location>
        <begin position="1"/>
        <end position="21"/>
    </location>
</feature>
<evidence type="ECO:0000256" key="3">
    <source>
        <dbReference type="ARBA" id="ARBA00022737"/>
    </source>
</evidence>
<keyword evidence="3" id="KW-0677">Repeat</keyword>
<dbReference type="Gene3D" id="3.80.10.10">
    <property type="entry name" value="Ribonuclease Inhibitor"/>
    <property type="match status" value="1"/>
</dbReference>
<dbReference type="HOGENOM" id="CLU_074440_0_0_1"/>
<keyword evidence="7" id="KW-1185">Reference proteome</keyword>
<dbReference type="Proteomes" id="UP000014760">
    <property type="component" value="Unassembled WGS sequence"/>
</dbReference>
<sequence length="231" mass="25995">MKVCPVLWLLACLVNFKERLCENVDSSNKGLTSVPEAITPNVTELDLNSNHITRIQQTDFNDKYTDLDQISLRDNGITSIESGCFKGTILTNLLLTSNELTFIPDLHEVSNTLIHLNLNSNEITTIEVDELSYLIKLTELYLSFNQLSTLPDIIQFMPSLQVLGLQENPLDCCCSNVWLKQKPSDLTLYLSTHSCIQPTGWSSTTWDDITKDMILRQPCQASSSHPRLCDA</sequence>
<evidence type="ECO:0008006" key="8">
    <source>
        <dbReference type="Google" id="ProtNLM"/>
    </source>
</evidence>
<reference evidence="5 7" key="2">
    <citation type="journal article" date="2013" name="Nature">
        <title>Insights into bilaterian evolution from three spiralian genomes.</title>
        <authorList>
            <person name="Simakov O."/>
            <person name="Marletaz F."/>
            <person name="Cho S.J."/>
            <person name="Edsinger-Gonzales E."/>
            <person name="Havlak P."/>
            <person name="Hellsten U."/>
            <person name="Kuo D.H."/>
            <person name="Larsson T."/>
            <person name="Lv J."/>
            <person name="Arendt D."/>
            <person name="Savage R."/>
            <person name="Osoegawa K."/>
            <person name="de Jong P."/>
            <person name="Grimwood J."/>
            <person name="Chapman J.A."/>
            <person name="Shapiro H."/>
            <person name="Aerts A."/>
            <person name="Otillar R.P."/>
            <person name="Terry A.Y."/>
            <person name="Boore J.L."/>
            <person name="Grigoriev I.V."/>
            <person name="Lindberg D.R."/>
            <person name="Seaver E.C."/>
            <person name="Weisblat D.A."/>
            <person name="Putnam N.H."/>
            <person name="Rokhsar D.S."/>
        </authorList>
    </citation>
    <scope>NUCLEOTIDE SEQUENCE</scope>
    <source>
        <strain evidence="5 7">I ESC-2004</strain>
    </source>
</reference>
<dbReference type="EMBL" id="AMQN01006532">
    <property type="status" value="NOT_ANNOTATED_CDS"/>
    <property type="molecule type" value="Genomic_DNA"/>
</dbReference>
<dbReference type="PANTHER" id="PTHR24369:SF210">
    <property type="entry name" value="CHAOPTIN-RELATED"/>
    <property type="match status" value="1"/>
</dbReference>
<organism evidence="5">
    <name type="scientific">Capitella teleta</name>
    <name type="common">Polychaete worm</name>
    <dbReference type="NCBI Taxonomy" id="283909"/>
    <lineage>
        <taxon>Eukaryota</taxon>
        <taxon>Metazoa</taxon>
        <taxon>Spiralia</taxon>
        <taxon>Lophotrochozoa</taxon>
        <taxon>Annelida</taxon>
        <taxon>Polychaeta</taxon>
        <taxon>Sedentaria</taxon>
        <taxon>Scolecida</taxon>
        <taxon>Capitellidae</taxon>
        <taxon>Capitella</taxon>
    </lineage>
</organism>
<protein>
    <recommendedName>
        <fullName evidence="8">LRRCT domain-containing protein</fullName>
    </recommendedName>
</protein>
<evidence type="ECO:0000313" key="5">
    <source>
        <dbReference type="EMBL" id="ELU09040.1"/>
    </source>
</evidence>
<dbReference type="Pfam" id="PF13855">
    <property type="entry name" value="LRR_8"/>
    <property type="match status" value="2"/>
</dbReference>
<evidence type="ECO:0000256" key="2">
    <source>
        <dbReference type="ARBA" id="ARBA00022729"/>
    </source>
</evidence>
<dbReference type="EnsemblMetazoa" id="CapteT203717">
    <property type="protein sequence ID" value="CapteP203717"/>
    <property type="gene ID" value="CapteG203717"/>
</dbReference>
<dbReference type="AlphaFoldDB" id="R7US67"/>
<gene>
    <name evidence="5" type="ORF">CAPTEDRAFT_203717</name>
</gene>
<dbReference type="InterPro" id="IPR050541">
    <property type="entry name" value="LRR_TM_domain-containing"/>
</dbReference>
<reference evidence="6" key="3">
    <citation type="submission" date="2015-06" db="UniProtKB">
        <authorList>
            <consortium name="EnsemblMetazoa"/>
        </authorList>
    </citation>
    <scope>IDENTIFICATION</scope>
</reference>
<dbReference type="InterPro" id="IPR032675">
    <property type="entry name" value="LRR_dom_sf"/>
</dbReference>
<dbReference type="GO" id="GO:0005886">
    <property type="term" value="C:plasma membrane"/>
    <property type="evidence" value="ECO:0007669"/>
    <property type="project" value="TreeGrafter"/>
</dbReference>
<keyword evidence="1" id="KW-0433">Leucine-rich repeat</keyword>
<evidence type="ECO:0000313" key="7">
    <source>
        <dbReference type="Proteomes" id="UP000014760"/>
    </source>
</evidence>
<dbReference type="SUPFAM" id="SSF52058">
    <property type="entry name" value="L domain-like"/>
    <property type="match status" value="1"/>
</dbReference>
<reference evidence="7" key="1">
    <citation type="submission" date="2012-12" db="EMBL/GenBank/DDBJ databases">
        <authorList>
            <person name="Hellsten U."/>
            <person name="Grimwood J."/>
            <person name="Chapman J.A."/>
            <person name="Shapiro H."/>
            <person name="Aerts A."/>
            <person name="Otillar R.P."/>
            <person name="Terry A.Y."/>
            <person name="Boore J.L."/>
            <person name="Simakov O."/>
            <person name="Marletaz F."/>
            <person name="Cho S.-J."/>
            <person name="Edsinger-Gonzales E."/>
            <person name="Havlak P."/>
            <person name="Kuo D.-H."/>
            <person name="Larsson T."/>
            <person name="Lv J."/>
            <person name="Arendt D."/>
            <person name="Savage R."/>
            <person name="Osoegawa K."/>
            <person name="de Jong P."/>
            <person name="Lindberg D.R."/>
            <person name="Seaver E.C."/>
            <person name="Weisblat D.A."/>
            <person name="Putnam N.H."/>
            <person name="Grigoriev I.V."/>
            <person name="Rokhsar D.S."/>
        </authorList>
    </citation>
    <scope>NUCLEOTIDE SEQUENCE</scope>
    <source>
        <strain evidence="7">I ESC-2004</strain>
    </source>
</reference>
<keyword evidence="2 4" id="KW-0732">Signal</keyword>
<evidence type="ECO:0000256" key="4">
    <source>
        <dbReference type="SAM" id="SignalP"/>
    </source>
</evidence>
<dbReference type="OMA" id="FHVVCRF"/>
<proteinExistence type="predicted"/>
<dbReference type="SMART" id="SM00369">
    <property type="entry name" value="LRR_TYP"/>
    <property type="match status" value="4"/>
</dbReference>
<dbReference type="STRING" id="283909.R7US67"/>
<feature type="chain" id="PRO_5008788308" description="LRRCT domain-containing protein" evidence="4">
    <location>
        <begin position="22"/>
        <end position="231"/>
    </location>
</feature>